<comment type="caution">
    <text evidence="1">The sequence shown here is derived from an EMBL/GenBank/DDBJ whole genome shotgun (WGS) entry which is preliminary data.</text>
</comment>
<dbReference type="AlphaFoldDB" id="A0A2V0RBQ3"/>
<dbReference type="EMBL" id="BDQD01000136">
    <property type="protein sequence ID" value="GBH22701.1"/>
    <property type="molecule type" value="Genomic_RNA"/>
</dbReference>
<reference evidence="1" key="1">
    <citation type="submission" date="2017-04" db="EMBL/GenBank/DDBJ databases">
        <title>Unveiling RNA virosphere associated with marine microorganisms.</title>
        <authorList>
            <person name="Urayama S."/>
            <person name="Takaki Y."/>
            <person name="Nishi S."/>
            <person name="Yoshida Y."/>
            <person name="Deguchi S."/>
            <person name="Takai K."/>
            <person name="Nunoura T."/>
        </authorList>
    </citation>
    <scope>NUCLEOTIDE SEQUENCE</scope>
</reference>
<sequence>MLSPAVERFCREGLESYAQGDEQFRSVDILPTVTSMGSCRVCLLTPPVAQPGPLGTLGVCHQPRGAAASCRTDMGTESLSRIGSFFRGL</sequence>
<organism evidence="1">
    <name type="scientific">viral metagenome</name>
    <dbReference type="NCBI Taxonomy" id="1070528"/>
    <lineage>
        <taxon>unclassified sequences</taxon>
        <taxon>metagenomes</taxon>
        <taxon>organismal metagenomes</taxon>
    </lineage>
</organism>
<accession>A0A2V0RBQ3</accession>
<protein>
    <submittedName>
        <fullName evidence="1">Uncharacterized protein</fullName>
    </submittedName>
</protein>
<evidence type="ECO:0000313" key="1">
    <source>
        <dbReference type="EMBL" id="GBH22701.1"/>
    </source>
</evidence>
<proteinExistence type="predicted"/>
<name>A0A2V0RBQ3_9ZZZZ</name>